<dbReference type="GO" id="GO:1902201">
    <property type="term" value="P:negative regulation of bacterial-type flagellum-dependent cell motility"/>
    <property type="evidence" value="ECO:0007669"/>
    <property type="project" value="TreeGrafter"/>
</dbReference>
<evidence type="ECO:0000313" key="5">
    <source>
        <dbReference type="EMBL" id="TYT25720.1"/>
    </source>
</evidence>
<comment type="catalytic activity">
    <reaction evidence="2">
        <text>2 GTP = 3',3'-c-di-GMP + 2 diphosphate</text>
        <dbReference type="Rhea" id="RHEA:24898"/>
        <dbReference type="ChEBI" id="CHEBI:33019"/>
        <dbReference type="ChEBI" id="CHEBI:37565"/>
        <dbReference type="ChEBI" id="CHEBI:58805"/>
        <dbReference type="EC" id="2.7.7.65"/>
    </reaction>
</comment>
<dbReference type="NCBIfam" id="TIGR00254">
    <property type="entry name" value="GGDEF"/>
    <property type="match status" value="1"/>
</dbReference>
<keyword evidence="3" id="KW-0472">Membrane</keyword>
<dbReference type="SUPFAM" id="SSF55073">
    <property type="entry name" value="Nucleotide cyclase"/>
    <property type="match status" value="1"/>
</dbReference>
<feature type="transmembrane region" description="Helical" evidence="3">
    <location>
        <begin position="37"/>
        <end position="55"/>
    </location>
</feature>
<dbReference type="PANTHER" id="PTHR45138">
    <property type="entry name" value="REGULATORY COMPONENTS OF SENSORY TRANSDUCTION SYSTEM"/>
    <property type="match status" value="1"/>
</dbReference>
<protein>
    <recommendedName>
        <fullName evidence="1">diguanylate cyclase</fullName>
        <ecNumber evidence="1">2.7.7.65</ecNumber>
    </recommendedName>
</protein>
<feature type="transmembrane region" description="Helical" evidence="3">
    <location>
        <begin position="185"/>
        <end position="203"/>
    </location>
</feature>
<dbReference type="CDD" id="cd01949">
    <property type="entry name" value="GGDEF"/>
    <property type="match status" value="1"/>
</dbReference>
<evidence type="ECO:0000256" key="2">
    <source>
        <dbReference type="ARBA" id="ARBA00034247"/>
    </source>
</evidence>
<organism evidence="5 6">
    <name type="scientific">Luteimonas viscosa</name>
    <dbReference type="NCBI Taxonomy" id="1132694"/>
    <lineage>
        <taxon>Bacteria</taxon>
        <taxon>Pseudomonadati</taxon>
        <taxon>Pseudomonadota</taxon>
        <taxon>Gammaproteobacteria</taxon>
        <taxon>Lysobacterales</taxon>
        <taxon>Lysobacteraceae</taxon>
        <taxon>Luteimonas</taxon>
    </lineage>
</organism>
<evidence type="ECO:0000259" key="4">
    <source>
        <dbReference type="PROSITE" id="PS50887"/>
    </source>
</evidence>
<keyword evidence="6" id="KW-1185">Reference proteome</keyword>
<dbReference type="GO" id="GO:0043709">
    <property type="term" value="P:cell adhesion involved in single-species biofilm formation"/>
    <property type="evidence" value="ECO:0007669"/>
    <property type="project" value="TreeGrafter"/>
</dbReference>
<dbReference type="Proteomes" id="UP000324973">
    <property type="component" value="Unassembled WGS sequence"/>
</dbReference>
<dbReference type="RefSeq" id="WP_149102270.1">
    <property type="nucleotide sequence ID" value="NZ_VTFT01000001.1"/>
</dbReference>
<sequence>MESASLKRVLATLFGRPDEVMLELGAGGELLVAKLRALLSLLALALPLAAGLGAQDTTRTLVGLGAAVFVNLMAQVWLALARNHRRHHWLPYATGAYDVTVTSGMLALLAVDQPAAGLNSMVVWCFYLFAIALTALRNDGRLTLFVGSLAIVQYAVLVATVLALAPHPVLSIDHGAVTLRAQGSRLLLLLMMTLLTSTIVYRMQRLIEMSGRDGLTGVPNRAWLLQRLPRMFEAARRDGRTVSIGLVDIDHFKRVYAEIGQLGGDRAIRHVAEHLRDMLGEDEHLARIGGQEFVLVLSCPIGSAWERIDRYRRTLAERPFPSERGGDPVSLAFSAGLAAFPQDGSTASALLGSADRRLQEAKRSGRNRVIARDT</sequence>
<feature type="domain" description="GGDEF" evidence="4">
    <location>
        <begin position="240"/>
        <end position="374"/>
    </location>
</feature>
<evidence type="ECO:0000313" key="6">
    <source>
        <dbReference type="Proteomes" id="UP000324973"/>
    </source>
</evidence>
<feature type="transmembrane region" description="Helical" evidence="3">
    <location>
        <begin position="92"/>
        <end position="111"/>
    </location>
</feature>
<dbReference type="EMBL" id="VTFT01000001">
    <property type="protein sequence ID" value="TYT25720.1"/>
    <property type="molecule type" value="Genomic_DNA"/>
</dbReference>
<dbReference type="GO" id="GO:0052621">
    <property type="term" value="F:diguanylate cyclase activity"/>
    <property type="evidence" value="ECO:0007669"/>
    <property type="project" value="UniProtKB-EC"/>
</dbReference>
<accession>A0A5D4XSL0</accession>
<dbReference type="InterPro" id="IPR029787">
    <property type="entry name" value="Nucleotide_cyclase"/>
</dbReference>
<name>A0A5D4XSL0_9GAMM</name>
<dbReference type="AlphaFoldDB" id="A0A5D4XSL0"/>
<gene>
    <name evidence="5" type="ORF">FZO89_05320</name>
</gene>
<dbReference type="InterPro" id="IPR043128">
    <property type="entry name" value="Rev_trsase/Diguanyl_cyclase"/>
</dbReference>
<dbReference type="SMART" id="SM00267">
    <property type="entry name" value="GGDEF"/>
    <property type="match status" value="1"/>
</dbReference>
<feature type="transmembrane region" description="Helical" evidence="3">
    <location>
        <begin position="117"/>
        <end position="136"/>
    </location>
</feature>
<comment type="caution">
    <text evidence="5">The sequence shown here is derived from an EMBL/GenBank/DDBJ whole genome shotgun (WGS) entry which is preliminary data.</text>
</comment>
<feature type="transmembrane region" description="Helical" evidence="3">
    <location>
        <begin position="143"/>
        <end position="165"/>
    </location>
</feature>
<keyword evidence="3" id="KW-1133">Transmembrane helix</keyword>
<dbReference type="PANTHER" id="PTHR45138:SF9">
    <property type="entry name" value="DIGUANYLATE CYCLASE DGCM-RELATED"/>
    <property type="match status" value="1"/>
</dbReference>
<proteinExistence type="predicted"/>
<dbReference type="InterPro" id="IPR000160">
    <property type="entry name" value="GGDEF_dom"/>
</dbReference>
<dbReference type="PROSITE" id="PS50887">
    <property type="entry name" value="GGDEF"/>
    <property type="match status" value="1"/>
</dbReference>
<evidence type="ECO:0000256" key="1">
    <source>
        <dbReference type="ARBA" id="ARBA00012528"/>
    </source>
</evidence>
<dbReference type="InterPro" id="IPR050469">
    <property type="entry name" value="Diguanylate_Cyclase"/>
</dbReference>
<dbReference type="Pfam" id="PF00990">
    <property type="entry name" value="GGDEF"/>
    <property type="match status" value="1"/>
</dbReference>
<evidence type="ECO:0000256" key="3">
    <source>
        <dbReference type="SAM" id="Phobius"/>
    </source>
</evidence>
<keyword evidence="3" id="KW-0812">Transmembrane</keyword>
<dbReference type="Gene3D" id="3.30.70.270">
    <property type="match status" value="1"/>
</dbReference>
<dbReference type="OrthoDB" id="9803824at2"/>
<feature type="transmembrane region" description="Helical" evidence="3">
    <location>
        <begin position="61"/>
        <end position="80"/>
    </location>
</feature>
<dbReference type="GO" id="GO:0005886">
    <property type="term" value="C:plasma membrane"/>
    <property type="evidence" value="ECO:0007669"/>
    <property type="project" value="TreeGrafter"/>
</dbReference>
<reference evidence="5 6" key="1">
    <citation type="submission" date="2019-08" db="EMBL/GenBank/DDBJ databases">
        <title>Luteimonas viscosus sp. nov., isolated from soil of a sunflower field.</title>
        <authorList>
            <person name="Jianli Z."/>
            <person name="Ying Z."/>
        </authorList>
    </citation>
    <scope>NUCLEOTIDE SEQUENCE [LARGE SCALE GENOMIC DNA]</scope>
    <source>
        <strain evidence="5 6">XBU10</strain>
    </source>
</reference>
<dbReference type="EC" id="2.7.7.65" evidence="1"/>